<gene>
    <name evidence="1" type="ORF">EFY79_06530</name>
</gene>
<evidence type="ECO:0000313" key="1">
    <source>
        <dbReference type="EMBL" id="RNI38066.1"/>
    </source>
</evidence>
<dbReference type="PROSITE" id="PS51257">
    <property type="entry name" value="PROKAR_LIPOPROTEIN"/>
    <property type="match status" value="1"/>
</dbReference>
<dbReference type="InterPro" id="IPR041662">
    <property type="entry name" value="SusD-like_2"/>
</dbReference>
<keyword evidence="1" id="KW-0449">Lipoprotein</keyword>
<dbReference type="InterPro" id="IPR011990">
    <property type="entry name" value="TPR-like_helical_dom_sf"/>
</dbReference>
<dbReference type="OrthoDB" id="9766256at2"/>
<reference evidence="1 2" key="1">
    <citation type="submission" date="2018-11" db="EMBL/GenBank/DDBJ databases">
        <title>Draft genome sequence of Ferruginibacter sp. BO-59.</title>
        <authorList>
            <person name="Im W.T."/>
        </authorList>
    </citation>
    <scope>NUCLEOTIDE SEQUENCE [LARGE SCALE GENOMIC DNA]</scope>
    <source>
        <strain evidence="1 2">BO-59</strain>
    </source>
</reference>
<keyword evidence="2" id="KW-1185">Reference proteome</keyword>
<proteinExistence type="predicted"/>
<evidence type="ECO:0000313" key="2">
    <source>
        <dbReference type="Proteomes" id="UP000267223"/>
    </source>
</evidence>
<dbReference type="EMBL" id="RJJR01000004">
    <property type="protein sequence ID" value="RNI38066.1"/>
    <property type="molecule type" value="Genomic_DNA"/>
</dbReference>
<dbReference type="Pfam" id="PF12771">
    <property type="entry name" value="SusD-like_2"/>
    <property type="match status" value="2"/>
</dbReference>
<accession>A0A3M9NJT5</accession>
<sequence>MKSINKFHIVLYIFLCAFAFSCVKHLETLNENPNGADPKTTNPNLVLSTVLSEAGKTFVGLGYGDIAGVMQYTQKDGWGSAHNNYDWGGDNPWDQYYSILRNNQFVYDKAVESKDDLLQGITLVMKSMMFGLLTDLYGDVPYSAALQGDEGGQDKTFPKYDDQKSIYEGILNDLKTANQLLSKPANEYSVNPGGADLYYNGNAAKWRKLANSLALRYYMRISGKLPDEAKAGIEMIVNNPTDYPIITSAADDAAMSFAGDSNDDSWPNNTTFNGDSSEYRRIKMCNTFVTALESLNDPRIGIFANKVQVFLKVIDDLPPGSDYTTDTVVNGESRKVRYISPDILSSRNLTVNDINQDPEYVGLPIALTGPQAYNLSPDLNQASHNPHVSWVNSIYSNSKGPLLKARLMSAAEVHFIIAEARAVKGWTSADAENEYYAGIRSSLENWGLSSAYSDYIQQPGVVFNNTQQQIIEQKWIANWTSATESWFDFRRTGYPALHGVQGRTIAPELPLRFYYPKSEQNLNSANEQAAADKLEVTNYSGFGADGNKNSPWTKMWVLQGTGKPW</sequence>
<protein>
    <submittedName>
        <fullName evidence="1">SusD/RagB family nutrient-binding outer membrane lipoprotein</fullName>
    </submittedName>
</protein>
<comment type="caution">
    <text evidence="1">The sequence shown here is derived from an EMBL/GenBank/DDBJ whole genome shotgun (WGS) entry which is preliminary data.</text>
</comment>
<dbReference type="Proteomes" id="UP000267223">
    <property type="component" value="Unassembled WGS sequence"/>
</dbReference>
<dbReference type="Gene3D" id="1.25.40.390">
    <property type="match status" value="1"/>
</dbReference>
<dbReference type="AlphaFoldDB" id="A0A3M9NJT5"/>
<name>A0A3M9NJT5_9BACT</name>
<dbReference type="RefSeq" id="WP_123120054.1">
    <property type="nucleotide sequence ID" value="NZ_RJJR01000004.1"/>
</dbReference>
<organism evidence="1 2">
    <name type="scientific">Hanamia caeni</name>
    <dbReference type="NCBI Taxonomy" id="2294116"/>
    <lineage>
        <taxon>Bacteria</taxon>
        <taxon>Pseudomonadati</taxon>
        <taxon>Bacteroidota</taxon>
        <taxon>Chitinophagia</taxon>
        <taxon>Chitinophagales</taxon>
        <taxon>Chitinophagaceae</taxon>
        <taxon>Hanamia</taxon>
    </lineage>
</organism>
<dbReference type="SUPFAM" id="SSF48452">
    <property type="entry name" value="TPR-like"/>
    <property type="match status" value="1"/>
</dbReference>